<dbReference type="GO" id="GO:0003676">
    <property type="term" value="F:nucleic acid binding"/>
    <property type="evidence" value="ECO:0007669"/>
    <property type="project" value="InterPro"/>
</dbReference>
<dbReference type="AlphaFoldDB" id="A0A1Y0L3A5"/>
<name>A0A1Y0L3A5_9MOLU</name>
<dbReference type="Gene3D" id="3.30.420.10">
    <property type="entry name" value="Ribonuclease H-like superfamily/Ribonuclease H"/>
    <property type="match status" value="1"/>
</dbReference>
<organism evidence="2 3">
    <name type="scientific">Spiroplasma clarkii</name>
    <dbReference type="NCBI Taxonomy" id="2139"/>
    <lineage>
        <taxon>Bacteria</taxon>
        <taxon>Bacillati</taxon>
        <taxon>Mycoplasmatota</taxon>
        <taxon>Mollicutes</taxon>
        <taxon>Entomoplasmatales</taxon>
        <taxon>Spiroplasmataceae</taxon>
        <taxon>Spiroplasma</taxon>
    </lineage>
</organism>
<evidence type="ECO:0000259" key="1">
    <source>
        <dbReference type="PROSITE" id="PS50994"/>
    </source>
</evidence>
<evidence type="ECO:0000313" key="2">
    <source>
        <dbReference type="EMBL" id="ATX71500.1"/>
    </source>
</evidence>
<dbReference type="InterPro" id="IPR036397">
    <property type="entry name" value="RNaseH_sf"/>
</dbReference>
<reference evidence="2 3" key="1">
    <citation type="submission" date="2017-11" db="EMBL/GenBank/DDBJ databases">
        <title>Complete genome sequence of Spiroplasma clarkii CN-5 (DSM 19994).</title>
        <authorList>
            <person name="Tsai Y.-M."/>
            <person name="Chang A."/>
            <person name="Lo W.-S."/>
            <person name="Kuo C.-H."/>
        </authorList>
    </citation>
    <scope>NUCLEOTIDE SEQUENCE [LARGE SCALE GENOMIC DNA]</scope>
    <source>
        <strain evidence="2 3">CN-5</strain>
    </source>
</reference>
<protein>
    <submittedName>
        <fullName evidence="2">Transposase</fullName>
    </submittedName>
</protein>
<accession>A0A1Y0L3A5</accession>
<dbReference type="PROSITE" id="PS50994">
    <property type="entry name" value="INTEGRASE"/>
    <property type="match status" value="1"/>
</dbReference>
<dbReference type="Proteomes" id="UP000231179">
    <property type="component" value="Chromosome"/>
</dbReference>
<dbReference type="GO" id="GO:0015074">
    <property type="term" value="P:DNA integration"/>
    <property type="evidence" value="ECO:0007669"/>
    <property type="project" value="InterPro"/>
</dbReference>
<dbReference type="KEGG" id="scla:SCLARK_001711"/>
<sequence length="499" mass="58987">MGVFTLLSKQKRTKCYQNKFGLDYNNKGNQGIKMKRNYRGKRQMKTNKHIQDIIREAALSRDKAAKRELLIKSGGSRSWFYDAIKKYKEIGEAFFIHKNKNNKHAQKRTHMQALEISRIFRDEYLNCNFRDFMRYLKADKRYDYQWVSYSYIYNILRSKNHCSKLAHKKTIKLLAKEEELKNRPQSLLVPSSATERAKENIHIARPRTQRRGHVVEADATFWRFSDEEIWALHGYIDEASGEVLGLYFDHQETTEGYFNALKPVLKNYGTFEVLRTDKRRTFWSEKKESSPEDSRIQFAFVAKNLGIDIQSSISPQFKPRIERLWKTIKGTITSFMEQNKVTNINEANLVLPKFVEYLNNHVVTLQKDFTTNSFKKFEGDLNIILGHKSIRVVARDLTVTYEKKKYFICNFTTPLNIPRREIMIIQCCDGNLIASLGDNYYSMIEFDNEMLYKSKVVLENEGVKPEDMPQKIKNNSVWAQSNFIFFKKKYSSWYKKHSY</sequence>
<dbReference type="InterPro" id="IPR012337">
    <property type="entry name" value="RNaseH-like_sf"/>
</dbReference>
<feature type="domain" description="Integrase catalytic" evidence="1">
    <location>
        <begin position="202"/>
        <end position="381"/>
    </location>
</feature>
<gene>
    <name evidence="2" type="ORF">SCLAR_v1c12000</name>
</gene>
<dbReference type="EMBL" id="CP024870">
    <property type="protein sequence ID" value="ATX71500.1"/>
    <property type="molecule type" value="Genomic_DNA"/>
</dbReference>
<evidence type="ECO:0000313" key="3">
    <source>
        <dbReference type="Proteomes" id="UP000231179"/>
    </source>
</evidence>
<dbReference type="SUPFAM" id="SSF53098">
    <property type="entry name" value="Ribonuclease H-like"/>
    <property type="match status" value="1"/>
</dbReference>
<dbReference type="InterPro" id="IPR001584">
    <property type="entry name" value="Integrase_cat-core"/>
</dbReference>
<keyword evidence="3" id="KW-1185">Reference proteome</keyword>
<proteinExistence type="predicted"/>